<proteinExistence type="predicted"/>
<keyword evidence="7" id="KW-1185">Reference proteome</keyword>
<sequence>MSGIFKFIVVGRGMMGSAAAKYLSRASAGVAVIGPGEPADKASHQGVFASHYDEARITRTIDPDPVWALLANRSIARYAEIERESGIPFYHDVGCLMVGPEQSSGNPYIGGILSAAEQLGVQTELLDDRALASRFSYFGFEAFSEGVFEPSNAGHINPRALVSAQSLLAERQGARLIDETVLSIRKEGETVVVRTDTGAEYRAEGVLLAAGGFSIAENLLARSVQMSVYARTVTFFEVSETEAAAFSGMPSLIYQPRDAKKHIYLLPPVRYPDGKLYLKIGGDPDDLAVTGKDDMVRWFQSGGRSSVREHHVEIVRELVPKIDAERASMAACVVSQTATNYPFIAAAADPAIAVVTGGCGAAAKSSDEIGRLGASLLLNGSLADEGYPVGFNAHFA</sequence>
<evidence type="ECO:0000313" key="6">
    <source>
        <dbReference type="EMBL" id="MFD1746987.1"/>
    </source>
</evidence>
<dbReference type="Proteomes" id="UP001597322">
    <property type="component" value="Unassembled WGS sequence"/>
</dbReference>
<accession>A0ABW4M7I9</accession>
<evidence type="ECO:0000259" key="5">
    <source>
        <dbReference type="Pfam" id="PF01266"/>
    </source>
</evidence>
<dbReference type="Gene3D" id="3.50.50.60">
    <property type="entry name" value="FAD/NAD(P)-binding domain"/>
    <property type="match status" value="1"/>
</dbReference>
<protein>
    <submittedName>
        <fullName evidence="6">FAD-dependent oxidoreductase</fullName>
    </submittedName>
</protein>
<dbReference type="PANTHER" id="PTHR10961">
    <property type="entry name" value="PEROXISOMAL SARCOSINE OXIDASE"/>
    <property type="match status" value="1"/>
</dbReference>
<dbReference type="InterPro" id="IPR036188">
    <property type="entry name" value="FAD/NAD-bd_sf"/>
</dbReference>
<dbReference type="Pfam" id="PF01266">
    <property type="entry name" value="DAO"/>
    <property type="match status" value="1"/>
</dbReference>
<reference evidence="7" key="1">
    <citation type="journal article" date="2019" name="Int. J. Syst. Evol. Microbiol.">
        <title>The Global Catalogue of Microorganisms (GCM) 10K type strain sequencing project: providing services to taxonomists for standard genome sequencing and annotation.</title>
        <authorList>
            <consortium name="The Broad Institute Genomics Platform"/>
            <consortium name="The Broad Institute Genome Sequencing Center for Infectious Disease"/>
            <person name="Wu L."/>
            <person name="Ma J."/>
        </authorList>
    </citation>
    <scope>NUCLEOTIDE SEQUENCE [LARGE SCALE GENOMIC DNA]</scope>
    <source>
        <strain evidence="7">CG52</strain>
    </source>
</reference>
<comment type="cofactor">
    <cofactor evidence="1">
        <name>FAD</name>
        <dbReference type="ChEBI" id="CHEBI:57692"/>
    </cofactor>
</comment>
<dbReference type="InterPro" id="IPR045170">
    <property type="entry name" value="MTOX"/>
</dbReference>
<keyword evidence="2" id="KW-0285">Flavoprotein</keyword>
<name>A0ABW4M7I9_9HYPH</name>
<dbReference type="InterPro" id="IPR006076">
    <property type="entry name" value="FAD-dep_OxRdtase"/>
</dbReference>
<keyword evidence="4" id="KW-0560">Oxidoreductase</keyword>
<dbReference type="SUPFAM" id="SSF51905">
    <property type="entry name" value="FAD/NAD(P)-binding domain"/>
    <property type="match status" value="1"/>
</dbReference>
<evidence type="ECO:0000256" key="4">
    <source>
        <dbReference type="ARBA" id="ARBA00023002"/>
    </source>
</evidence>
<evidence type="ECO:0000313" key="7">
    <source>
        <dbReference type="Proteomes" id="UP001597322"/>
    </source>
</evidence>
<dbReference type="PANTHER" id="PTHR10961:SF10">
    <property type="entry name" value="FAD DEPENDENT OXIDOREDUCTASE DOMAIN-CONTAINING PROTEIN"/>
    <property type="match status" value="1"/>
</dbReference>
<evidence type="ECO:0000256" key="2">
    <source>
        <dbReference type="ARBA" id="ARBA00022630"/>
    </source>
</evidence>
<evidence type="ECO:0000256" key="1">
    <source>
        <dbReference type="ARBA" id="ARBA00001974"/>
    </source>
</evidence>
<organism evidence="6 7">
    <name type="scientific">Rhizobium helianthi</name>
    <dbReference type="NCBI Taxonomy" id="1132695"/>
    <lineage>
        <taxon>Bacteria</taxon>
        <taxon>Pseudomonadati</taxon>
        <taxon>Pseudomonadota</taxon>
        <taxon>Alphaproteobacteria</taxon>
        <taxon>Hyphomicrobiales</taxon>
        <taxon>Rhizobiaceae</taxon>
        <taxon>Rhizobium/Agrobacterium group</taxon>
        <taxon>Rhizobium</taxon>
    </lineage>
</organism>
<dbReference type="Gene3D" id="3.30.9.10">
    <property type="entry name" value="D-Amino Acid Oxidase, subunit A, domain 2"/>
    <property type="match status" value="1"/>
</dbReference>
<evidence type="ECO:0000256" key="3">
    <source>
        <dbReference type="ARBA" id="ARBA00022827"/>
    </source>
</evidence>
<dbReference type="EMBL" id="JBHUEQ010000027">
    <property type="protein sequence ID" value="MFD1746987.1"/>
    <property type="molecule type" value="Genomic_DNA"/>
</dbReference>
<gene>
    <name evidence="6" type="ORF">ACFSE1_16045</name>
</gene>
<comment type="caution">
    <text evidence="6">The sequence shown here is derived from an EMBL/GenBank/DDBJ whole genome shotgun (WGS) entry which is preliminary data.</text>
</comment>
<dbReference type="RefSeq" id="WP_377403421.1">
    <property type="nucleotide sequence ID" value="NZ_JBHUEQ010000027.1"/>
</dbReference>
<feature type="domain" description="FAD dependent oxidoreductase" evidence="5">
    <location>
        <begin position="7"/>
        <end position="375"/>
    </location>
</feature>
<keyword evidence="3" id="KW-0274">FAD</keyword>
<dbReference type="SUPFAM" id="SSF54373">
    <property type="entry name" value="FAD-linked reductases, C-terminal domain"/>
    <property type="match status" value="1"/>
</dbReference>